<feature type="region of interest" description="Disordered" evidence="5">
    <location>
        <begin position="398"/>
        <end position="601"/>
    </location>
</feature>
<keyword evidence="7" id="KW-1185">Reference proteome</keyword>
<feature type="compositionally biased region" description="Polar residues" evidence="5">
    <location>
        <begin position="448"/>
        <end position="472"/>
    </location>
</feature>
<dbReference type="Pfam" id="PF00612">
    <property type="entry name" value="IQ"/>
    <property type="match status" value="7"/>
</dbReference>
<feature type="compositionally biased region" description="Basic and acidic residues" evidence="5">
    <location>
        <begin position="352"/>
        <end position="361"/>
    </location>
</feature>
<dbReference type="InterPro" id="IPR027417">
    <property type="entry name" value="P-loop_NTPase"/>
</dbReference>
<protein>
    <submittedName>
        <fullName evidence="6">Uncharacterized protein</fullName>
    </submittedName>
</protein>
<evidence type="ECO:0000256" key="4">
    <source>
        <dbReference type="ARBA" id="ARBA00022860"/>
    </source>
</evidence>
<proteinExistence type="predicted"/>
<feature type="region of interest" description="Disordered" evidence="5">
    <location>
        <begin position="621"/>
        <end position="641"/>
    </location>
</feature>
<feature type="compositionally biased region" description="Basic and acidic residues" evidence="5">
    <location>
        <begin position="568"/>
        <end position="577"/>
    </location>
</feature>
<dbReference type="GO" id="GO:0000922">
    <property type="term" value="C:spindle pole"/>
    <property type="evidence" value="ECO:0007669"/>
    <property type="project" value="TreeGrafter"/>
</dbReference>
<feature type="compositionally biased region" description="Polar residues" evidence="5">
    <location>
        <begin position="205"/>
        <end position="219"/>
    </location>
</feature>
<dbReference type="SMART" id="SM00015">
    <property type="entry name" value="IQ"/>
    <property type="match status" value="12"/>
</dbReference>
<feature type="compositionally biased region" description="Polar residues" evidence="5">
    <location>
        <begin position="68"/>
        <end position="79"/>
    </location>
</feature>
<dbReference type="InterPro" id="IPR000048">
    <property type="entry name" value="IQ_motif_EF-hand-BS"/>
</dbReference>
<evidence type="ECO:0000313" key="7">
    <source>
        <dbReference type="Proteomes" id="UP000198406"/>
    </source>
</evidence>
<feature type="compositionally biased region" description="Polar residues" evidence="5">
    <location>
        <begin position="273"/>
        <end position="282"/>
    </location>
</feature>
<feature type="region of interest" description="Disordered" evidence="5">
    <location>
        <begin position="324"/>
        <end position="380"/>
    </location>
</feature>
<dbReference type="OrthoDB" id="2148418at2759"/>
<organism evidence="6 7">
    <name type="scientific">Fistulifera solaris</name>
    <name type="common">Oleaginous diatom</name>
    <dbReference type="NCBI Taxonomy" id="1519565"/>
    <lineage>
        <taxon>Eukaryota</taxon>
        <taxon>Sar</taxon>
        <taxon>Stramenopiles</taxon>
        <taxon>Ochrophyta</taxon>
        <taxon>Bacillariophyta</taxon>
        <taxon>Bacillariophyceae</taxon>
        <taxon>Bacillariophycidae</taxon>
        <taxon>Naviculales</taxon>
        <taxon>Naviculaceae</taxon>
        <taxon>Fistulifera</taxon>
    </lineage>
</organism>
<keyword evidence="2" id="KW-0963">Cytoplasm</keyword>
<evidence type="ECO:0000256" key="5">
    <source>
        <dbReference type="SAM" id="MobiDB-lite"/>
    </source>
</evidence>
<gene>
    <name evidence="6" type="ORF">FisN_3Hh566</name>
</gene>
<reference evidence="6 7" key="1">
    <citation type="journal article" date="2015" name="Plant Cell">
        <title>Oil accumulation by the oleaginous diatom Fistulifera solaris as revealed by the genome and transcriptome.</title>
        <authorList>
            <person name="Tanaka T."/>
            <person name="Maeda Y."/>
            <person name="Veluchamy A."/>
            <person name="Tanaka M."/>
            <person name="Abida H."/>
            <person name="Marechal E."/>
            <person name="Bowler C."/>
            <person name="Muto M."/>
            <person name="Sunaga Y."/>
            <person name="Tanaka M."/>
            <person name="Yoshino T."/>
            <person name="Taniguchi T."/>
            <person name="Fukuda Y."/>
            <person name="Nemoto M."/>
            <person name="Matsumoto M."/>
            <person name="Wong P.S."/>
            <person name="Aburatani S."/>
            <person name="Fujibuchi W."/>
        </authorList>
    </citation>
    <scope>NUCLEOTIDE SEQUENCE [LARGE SCALE GENOMIC DNA]</scope>
    <source>
        <strain evidence="6 7">JPCC DA0580</strain>
    </source>
</reference>
<keyword evidence="3" id="KW-0677">Repeat</keyword>
<dbReference type="GO" id="GO:0007051">
    <property type="term" value="P:spindle organization"/>
    <property type="evidence" value="ECO:0007669"/>
    <property type="project" value="TreeGrafter"/>
</dbReference>
<comment type="subcellular location">
    <subcellularLocation>
        <location evidence="1">Cytoplasm</location>
    </subcellularLocation>
</comment>
<feature type="compositionally biased region" description="Basic and acidic residues" evidence="5">
    <location>
        <begin position="476"/>
        <end position="506"/>
    </location>
</feature>
<feature type="compositionally biased region" description="Basic and acidic residues" evidence="5">
    <location>
        <begin position="35"/>
        <end position="53"/>
    </location>
</feature>
<dbReference type="SUPFAM" id="SSF52540">
    <property type="entry name" value="P-loop containing nucleoside triphosphate hydrolases"/>
    <property type="match status" value="1"/>
</dbReference>
<feature type="region of interest" description="Disordered" evidence="5">
    <location>
        <begin position="1"/>
        <end position="102"/>
    </location>
</feature>
<dbReference type="EMBL" id="BDSP01000150">
    <property type="protein sequence ID" value="GAX20584.1"/>
    <property type="molecule type" value="Genomic_DNA"/>
</dbReference>
<name>A0A1Z5K2V2_FISSO</name>
<evidence type="ECO:0000256" key="3">
    <source>
        <dbReference type="ARBA" id="ARBA00022737"/>
    </source>
</evidence>
<keyword evidence="4" id="KW-0112">Calmodulin-binding</keyword>
<accession>A0A1Z5K2V2</accession>
<feature type="compositionally biased region" description="Basic residues" evidence="5">
    <location>
        <begin position="21"/>
        <end position="34"/>
    </location>
</feature>
<feature type="region of interest" description="Disordered" evidence="5">
    <location>
        <begin position="186"/>
        <end position="282"/>
    </location>
</feature>
<dbReference type="Proteomes" id="UP000198406">
    <property type="component" value="Unassembled WGS sequence"/>
</dbReference>
<dbReference type="PANTHER" id="PTHR22706:SF1">
    <property type="entry name" value="ASSEMBLY FACTOR FOR SPINDLE MICROTUBULES"/>
    <property type="match status" value="1"/>
</dbReference>
<feature type="compositionally biased region" description="Polar residues" evidence="5">
    <location>
        <begin position="324"/>
        <end position="351"/>
    </location>
</feature>
<evidence type="ECO:0000256" key="2">
    <source>
        <dbReference type="ARBA" id="ARBA00022490"/>
    </source>
</evidence>
<dbReference type="GO" id="GO:0005516">
    <property type="term" value="F:calmodulin binding"/>
    <property type="evidence" value="ECO:0007669"/>
    <property type="project" value="UniProtKB-KW"/>
</dbReference>
<feature type="compositionally biased region" description="Low complexity" evidence="5">
    <location>
        <begin position="186"/>
        <end position="199"/>
    </location>
</feature>
<dbReference type="GO" id="GO:0000278">
    <property type="term" value="P:mitotic cell cycle"/>
    <property type="evidence" value="ECO:0007669"/>
    <property type="project" value="TreeGrafter"/>
</dbReference>
<sequence>MVAPAMGQPAIVANGKEPTARARRRERRNHGKMKGKVETSLKRSSTKHDDRILSDLLAAPPPPPPQPTNVLKPTNKSQSTPPPPVSKMATTTPPDIHRRPTESYDSWDHIKNQTSLPSVVATRSDDLTVSTIASPRQGFERFRTTRAIHHTDTLVLDAVPEEENDPSVALKKTHHLSILPAPSSVTATTVTTASGSVPSRRSPTESENSDSTKMIGNHSSYEKDGSMTPPKRRLKIRAPERVKSTEKEKRPKTPKRLRLALRPKKSALATSPPKRTTTQRSATASLEIVKEDVDDKANRDETVTNKGFFSKLFRTGIKKKTIVVPSTSDESTLQTEIRSETTAPVNQSSNEDVGKGNDNTRVDAPISKRGNGLLPIGNGHSLHRGRTIRYHGHDEVSTLTAPTFGSLGRRSLDPDSSQSIRSQRVHEPTGVYLHADQKLDIDTVASYVGSTNDPPETNDSPTTVNTRRTSIDPTDDTPRTRGSEPRESRVRTSHSFRDPSPRHFLRDPSPTDNTKGPSFDFDVDSPGEKALSASETKESSKGSPLNYLRRKASLQSSAPDPPLNSVKPVDDEQKNEKPASFCHVQNNLPPPPPPPRQSSSCRSVVIHLPNATNENLILRSPRHHTMNGSPPGILRTPLTNRWKGTDPVDSDVILAMEYGAPDQKRVDSTHVTKENKSKHYSKMKAARFNTKTNTSQNNLDAAASHSRSCDQNREVDDDASQTHIAEVGNFSRLTTTGTSNAPLENFVSHTTFIVRNERFKNRTRILKQKRANAVSKGGRSGPRRLTPFSIGASILRRRREEGIASGKYHRVEPKAKGLAVENKNKSMDTIDPIQRAGIRVLSKSAVPIQSAARRFLAQREAIDRMWGILEIQCYMRRWKAEAALLAYQTSAQTIQKVFRGTQVRKELEVKHMAAINIQKVIRGYLACVSTFDTVYRIIVAQAAARGFLVRTRMRRFEEKCRELAATKVQQWWRCMSCQRQYQFFIVDVLIIQSAFRSWKAQREYRTIMNFRRAEAARCIQAAWRGFQCYTDYIFSLVDVVNVQRTTRRWLAIRKVEQMRRDKAATVIQSQIRKYSAQYKLLLSLMNAILIQSTVRMFLAKKLLTRKRVEYQTRQIAAAKIQAAWRGFSKYTDYVILHYHLVKFQSLFRGFMVRRQARLRLGSIVIIQSHARKFLAHEKTRSLQIDRIFTYGQSNGMRETWAANRIQFWWRVVLDCRKEKHAALVIERFFLMVKREVDMEIARVQRRHMEKRRGKQEKLILDTVEIELSEPTSNKASKFLAAPTSPRGQALHRVKKNASIVSSDSLTFTYSADDSEVSGPSYLASRPTSQQTAPRTAAEKYASMYGIRTKKSMETKPKSRYLGEIIENSLSSGSSIHGIQFTTSPGSTVGALSPLASPSRAIAKRPIGTKALKHFDFDVHSDDEFGLI</sequence>
<dbReference type="PANTHER" id="PTHR22706">
    <property type="entry name" value="ASSEMBLY FACTOR FOR SPINDLE MICROTUBULES"/>
    <property type="match status" value="1"/>
</dbReference>
<dbReference type="PROSITE" id="PS50096">
    <property type="entry name" value="IQ"/>
    <property type="match status" value="4"/>
</dbReference>
<dbReference type="InParanoid" id="A0A1Z5K2V2"/>
<dbReference type="GO" id="GO:0051295">
    <property type="term" value="P:establishment of meiotic spindle localization"/>
    <property type="evidence" value="ECO:0007669"/>
    <property type="project" value="TreeGrafter"/>
</dbReference>
<comment type="caution">
    <text evidence="6">The sequence shown here is derived from an EMBL/GenBank/DDBJ whole genome shotgun (WGS) entry which is preliminary data.</text>
</comment>
<dbReference type="InterPro" id="IPR051185">
    <property type="entry name" value="ASPM"/>
</dbReference>
<feature type="compositionally biased region" description="Basic and acidic residues" evidence="5">
    <location>
        <begin position="237"/>
        <end position="251"/>
    </location>
</feature>
<dbReference type="GO" id="GO:0005737">
    <property type="term" value="C:cytoplasm"/>
    <property type="evidence" value="ECO:0007669"/>
    <property type="project" value="UniProtKB-SubCell"/>
</dbReference>
<dbReference type="Gene3D" id="1.20.5.190">
    <property type="match status" value="4"/>
</dbReference>
<feature type="compositionally biased region" description="Basic residues" evidence="5">
    <location>
        <begin position="252"/>
        <end position="265"/>
    </location>
</feature>
<evidence type="ECO:0000313" key="6">
    <source>
        <dbReference type="EMBL" id="GAX20584.1"/>
    </source>
</evidence>
<evidence type="ECO:0000256" key="1">
    <source>
        <dbReference type="ARBA" id="ARBA00004496"/>
    </source>
</evidence>